<feature type="transmembrane region" description="Helical" evidence="5">
    <location>
        <begin position="20"/>
        <end position="43"/>
    </location>
</feature>
<keyword evidence="8" id="KW-0645">Protease</keyword>
<dbReference type="Pfam" id="PF01694">
    <property type="entry name" value="Rhomboid"/>
    <property type="match status" value="1"/>
</dbReference>
<name>A0ABP8R5X4_9SPHI</name>
<evidence type="ECO:0000256" key="3">
    <source>
        <dbReference type="ARBA" id="ARBA00022989"/>
    </source>
</evidence>
<keyword evidence="4 5" id="KW-0472">Membrane</keyword>
<feature type="transmembrane region" description="Helical" evidence="5">
    <location>
        <begin position="111"/>
        <end position="129"/>
    </location>
</feature>
<dbReference type="InterPro" id="IPR035952">
    <property type="entry name" value="Rhomboid-like_sf"/>
</dbReference>
<evidence type="ECO:0000256" key="5">
    <source>
        <dbReference type="SAM" id="Phobius"/>
    </source>
</evidence>
<proteinExistence type="predicted"/>
<evidence type="ECO:0000256" key="2">
    <source>
        <dbReference type="ARBA" id="ARBA00022692"/>
    </source>
</evidence>
<dbReference type="RefSeq" id="WP_345068246.1">
    <property type="nucleotide sequence ID" value="NZ_BAABGR010000035.1"/>
</dbReference>
<dbReference type="InterPro" id="IPR046483">
    <property type="entry name" value="DUF6576"/>
</dbReference>
<dbReference type="EMBL" id="BAABGR010000035">
    <property type="protein sequence ID" value="GAA4518850.1"/>
    <property type="molecule type" value="Genomic_DNA"/>
</dbReference>
<feature type="domain" description="Peptidase S54 rhomboid" evidence="6">
    <location>
        <begin position="71"/>
        <end position="212"/>
    </location>
</feature>
<evidence type="ECO:0000313" key="9">
    <source>
        <dbReference type="Proteomes" id="UP001500394"/>
    </source>
</evidence>
<keyword evidence="9" id="KW-1185">Reference proteome</keyword>
<reference evidence="9" key="1">
    <citation type="journal article" date="2019" name="Int. J. Syst. Evol. Microbiol.">
        <title>The Global Catalogue of Microorganisms (GCM) 10K type strain sequencing project: providing services to taxonomists for standard genome sequencing and annotation.</title>
        <authorList>
            <consortium name="The Broad Institute Genomics Platform"/>
            <consortium name="The Broad Institute Genome Sequencing Center for Infectious Disease"/>
            <person name="Wu L."/>
            <person name="Ma J."/>
        </authorList>
    </citation>
    <scope>NUCLEOTIDE SEQUENCE [LARGE SCALE GENOMIC DNA]</scope>
    <source>
        <strain evidence="9">JCM 17858</strain>
    </source>
</reference>
<protein>
    <submittedName>
        <fullName evidence="8">Rhomboid family intramembrane serine protease</fullName>
    </submittedName>
</protein>
<dbReference type="GO" id="GO:0008233">
    <property type="term" value="F:peptidase activity"/>
    <property type="evidence" value="ECO:0007669"/>
    <property type="project" value="UniProtKB-KW"/>
</dbReference>
<evidence type="ECO:0000256" key="4">
    <source>
        <dbReference type="ARBA" id="ARBA00023136"/>
    </source>
</evidence>
<dbReference type="Pfam" id="PF20216">
    <property type="entry name" value="DUF6576"/>
    <property type="match status" value="1"/>
</dbReference>
<feature type="transmembrane region" description="Helical" evidence="5">
    <location>
        <begin position="141"/>
        <end position="159"/>
    </location>
</feature>
<dbReference type="InterPro" id="IPR022764">
    <property type="entry name" value="Peptidase_S54_rhomboid_dom"/>
</dbReference>
<dbReference type="SUPFAM" id="SSF144091">
    <property type="entry name" value="Rhomboid-like"/>
    <property type="match status" value="1"/>
</dbReference>
<gene>
    <name evidence="8" type="ORF">GCM10023173_20960</name>
</gene>
<evidence type="ECO:0000259" key="7">
    <source>
        <dbReference type="Pfam" id="PF20216"/>
    </source>
</evidence>
<keyword evidence="3 5" id="KW-1133">Transmembrane helix</keyword>
<dbReference type="Gene3D" id="1.20.1540.10">
    <property type="entry name" value="Rhomboid-like"/>
    <property type="match status" value="1"/>
</dbReference>
<keyword evidence="2 5" id="KW-0812">Transmembrane</keyword>
<sequence length="298" mass="34500">MKENVFKSFVRDTFVLNHSVIPYFITIQAVGFVLLCIFDLLTFSDITSLNIYSFIIEKLSLPNNFGDFISQPWSLITHILVYESLWALLFDCLWLYWVGNLFLNLLNKRQFNTVFFGGWLLGAILYVAIGSTNLTQQNTMWSSSAFGIAALISTLAILIPNTTIRLFLIGNVRFKIVAIAYLALEATYYFFMDLTALATHIVVILLGILFTYQLENGRDWSKLFARRKQMHKNTAVQDEDFIYIKYRTPVYTNNKKKKDEFPDQEQIDQILDKISLYGYESLTSQEKAILFRASKKQN</sequence>
<feature type="transmembrane region" description="Helical" evidence="5">
    <location>
        <begin position="79"/>
        <end position="99"/>
    </location>
</feature>
<keyword evidence="8" id="KW-0378">Hydrolase</keyword>
<evidence type="ECO:0000259" key="6">
    <source>
        <dbReference type="Pfam" id="PF01694"/>
    </source>
</evidence>
<comment type="subcellular location">
    <subcellularLocation>
        <location evidence="1">Membrane</location>
        <topology evidence="1">Multi-pass membrane protein</topology>
    </subcellularLocation>
</comment>
<accession>A0ABP8R5X4</accession>
<evidence type="ECO:0000313" key="8">
    <source>
        <dbReference type="EMBL" id="GAA4518850.1"/>
    </source>
</evidence>
<organism evidence="8 9">
    <name type="scientific">Sphingobacterium thermophilum</name>
    <dbReference type="NCBI Taxonomy" id="768534"/>
    <lineage>
        <taxon>Bacteria</taxon>
        <taxon>Pseudomonadati</taxon>
        <taxon>Bacteroidota</taxon>
        <taxon>Sphingobacteriia</taxon>
        <taxon>Sphingobacteriales</taxon>
        <taxon>Sphingobacteriaceae</taxon>
        <taxon>Sphingobacterium</taxon>
    </lineage>
</organism>
<feature type="transmembrane region" description="Helical" evidence="5">
    <location>
        <begin position="190"/>
        <end position="212"/>
    </location>
</feature>
<evidence type="ECO:0000256" key="1">
    <source>
        <dbReference type="ARBA" id="ARBA00004141"/>
    </source>
</evidence>
<dbReference type="Proteomes" id="UP001500394">
    <property type="component" value="Unassembled WGS sequence"/>
</dbReference>
<dbReference type="GO" id="GO:0006508">
    <property type="term" value="P:proteolysis"/>
    <property type="evidence" value="ECO:0007669"/>
    <property type="project" value="UniProtKB-KW"/>
</dbReference>
<comment type="caution">
    <text evidence="8">The sequence shown here is derived from an EMBL/GenBank/DDBJ whole genome shotgun (WGS) entry which is preliminary data.</text>
</comment>
<feature type="domain" description="DUF6576" evidence="7">
    <location>
        <begin position="263"/>
        <end position="296"/>
    </location>
</feature>